<dbReference type="SUPFAM" id="SSF52540">
    <property type="entry name" value="P-loop containing nucleoside triphosphate hydrolases"/>
    <property type="match status" value="1"/>
</dbReference>
<reference evidence="6 7" key="1">
    <citation type="submission" date="2024-02" db="EMBL/GenBank/DDBJ databases">
        <title>The Genome Sequence of Enterococcus sp. DIV0159.</title>
        <authorList>
            <person name="Earl A."/>
            <person name="Manson A."/>
            <person name="Gilmore M."/>
            <person name="Sanders J."/>
            <person name="Shea T."/>
            <person name="Howe W."/>
            <person name="Livny J."/>
            <person name="Cuomo C."/>
            <person name="Neafsey D."/>
            <person name="Birren B."/>
        </authorList>
    </citation>
    <scope>NUCLEOTIDE SEQUENCE [LARGE SCALE GENOMIC DNA]</scope>
    <source>
        <strain evidence="6 7">665A</strain>
    </source>
</reference>
<dbReference type="InterPro" id="IPR003593">
    <property type="entry name" value="AAA+_ATPase"/>
</dbReference>
<dbReference type="Proteomes" id="UP000664357">
    <property type="component" value="Unassembled WGS sequence"/>
</dbReference>
<dbReference type="SMART" id="SM00382">
    <property type="entry name" value="AAA"/>
    <property type="match status" value="1"/>
</dbReference>
<evidence type="ECO:0000259" key="5">
    <source>
        <dbReference type="PROSITE" id="PS50893"/>
    </source>
</evidence>
<evidence type="ECO:0000313" key="6">
    <source>
        <dbReference type="EMBL" id="MEO1772478.1"/>
    </source>
</evidence>
<keyword evidence="7" id="KW-1185">Reference proteome</keyword>
<gene>
    <name evidence="6" type="ORF">JZO67_004460</name>
</gene>
<dbReference type="RefSeq" id="WP_207704011.1">
    <property type="nucleotide sequence ID" value="NZ_JAFREL020000004.1"/>
</dbReference>
<sequence>MAVVITVNGLTKHYKTEAAVESLDFTLAKGEICALIGKNGAGKSTFFKMLSGQLQPTSGEIQLFGSSEPAETRSRIGFLIEEPPFFSDFTAQQNLEYFRIQRGVVEKSKITEVLEQAGLTNQARKKVREYSMGMKQRLGLALCLLASPDCLVLDEPTNGLDPEGINEIRQLLLELNQQKQVTILIASHILKELQLIATRYVFIHEGKLIETISQAELQEKCQKQLKLKVNRSDQAAQLLERNFPNIQYRCLPSGWISIQNHLESSAEINQLLVSNGVSISELRIEDLKLEDYFLQRIGES</sequence>
<name>A0ABV0EV04_9ENTE</name>
<dbReference type="EMBL" id="JAFREL020000004">
    <property type="protein sequence ID" value="MEO1772478.1"/>
    <property type="molecule type" value="Genomic_DNA"/>
</dbReference>
<accession>A0ABV0EV04</accession>
<dbReference type="PROSITE" id="PS50893">
    <property type="entry name" value="ABC_TRANSPORTER_2"/>
    <property type="match status" value="1"/>
</dbReference>
<keyword evidence="4 6" id="KW-0067">ATP-binding</keyword>
<comment type="similarity">
    <text evidence="1">Belongs to the ABC transporter superfamily.</text>
</comment>
<feature type="domain" description="ABC transporter" evidence="5">
    <location>
        <begin position="5"/>
        <end position="230"/>
    </location>
</feature>
<keyword evidence="3" id="KW-0547">Nucleotide-binding</keyword>
<evidence type="ECO:0000256" key="2">
    <source>
        <dbReference type="ARBA" id="ARBA00022448"/>
    </source>
</evidence>
<comment type="caution">
    <text evidence="6">The sequence shown here is derived from an EMBL/GenBank/DDBJ whole genome shotgun (WGS) entry which is preliminary data.</text>
</comment>
<dbReference type="PANTHER" id="PTHR43335">
    <property type="entry name" value="ABC TRANSPORTER, ATP-BINDING PROTEIN"/>
    <property type="match status" value="1"/>
</dbReference>
<evidence type="ECO:0000256" key="4">
    <source>
        <dbReference type="ARBA" id="ARBA00022840"/>
    </source>
</evidence>
<protein>
    <submittedName>
        <fullName evidence="6">ABC-2 type transport system ATP-binding protein</fullName>
    </submittedName>
</protein>
<organism evidence="6 7">
    <name type="scientific">Candidatus Enterococcus ferrettii</name>
    <dbReference type="NCBI Taxonomy" id="2815324"/>
    <lineage>
        <taxon>Bacteria</taxon>
        <taxon>Bacillati</taxon>
        <taxon>Bacillota</taxon>
        <taxon>Bacilli</taxon>
        <taxon>Lactobacillales</taxon>
        <taxon>Enterococcaceae</taxon>
        <taxon>Enterococcus</taxon>
    </lineage>
</organism>
<dbReference type="InterPro" id="IPR027417">
    <property type="entry name" value="P-loop_NTPase"/>
</dbReference>
<dbReference type="GO" id="GO:0005524">
    <property type="term" value="F:ATP binding"/>
    <property type="evidence" value="ECO:0007669"/>
    <property type="project" value="UniProtKB-KW"/>
</dbReference>
<dbReference type="Gene3D" id="3.40.50.300">
    <property type="entry name" value="P-loop containing nucleotide triphosphate hydrolases"/>
    <property type="match status" value="1"/>
</dbReference>
<dbReference type="PANTHER" id="PTHR43335:SF8">
    <property type="entry name" value="ABC TRANSPORTER, ATP-BINDING PROTEIN"/>
    <property type="match status" value="1"/>
</dbReference>
<evidence type="ECO:0000256" key="1">
    <source>
        <dbReference type="ARBA" id="ARBA00005417"/>
    </source>
</evidence>
<dbReference type="Pfam" id="PF00005">
    <property type="entry name" value="ABC_tran"/>
    <property type="match status" value="1"/>
</dbReference>
<proteinExistence type="inferred from homology"/>
<dbReference type="InterPro" id="IPR003439">
    <property type="entry name" value="ABC_transporter-like_ATP-bd"/>
</dbReference>
<evidence type="ECO:0000256" key="3">
    <source>
        <dbReference type="ARBA" id="ARBA00022741"/>
    </source>
</evidence>
<keyword evidence="2" id="KW-0813">Transport</keyword>
<evidence type="ECO:0000313" key="7">
    <source>
        <dbReference type="Proteomes" id="UP000664357"/>
    </source>
</evidence>